<keyword evidence="2" id="KW-0812">Transmembrane</keyword>
<name>A0ABT7Z195_9ACTN</name>
<keyword evidence="2" id="KW-1133">Transmembrane helix</keyword>
<dbReference type="Pfam" id="PF20088">
    <property type="entry name" value="DUF6480"/>
    <property type="match status" value="1"/>
</dbReference>
<feature type="region of interest" description="Disordered" evidence="1">
    <location>
        <begin position="1"/>
        <end position="52"/>
    </location>
</feature>
<comment type="caution">
    <text evidence="3">The sequence shown here is derived from an EMBL/GenBank/DDBJ whole genome shotgun (WGS) entry which is preliminary data.</text>
</comment>
<accession>A0ABT7Z195</accession>
<keyword evidence="4" id="KW-1185">Reference proteome</keyword>
<protein>
    <submittedName>
        <fullName evidence="3">DUF6480 family protein</fullName>
    </submittedName>
</protein>
<evidence type="ECO:0000313" key="4">
    <source>
        <dbReference type="Proteomes" id="UP001174050"/>
    </source>
</evidence>
<dbReference type="RefSeq" id="WP_290110119.1">
    <property type="nucleotide sequence ID" value="NZ_JAUEPL010000004.1"/>
</dbReference>
<dbReference type="Proteomes" id="UP001174050">
    <property type="component" value="Unassembled WGS sequence"/>
</dbReference>
<dbReference type="InterPro" id="IPR045512">
    <property type="entry name" value="DUF6480"/>
</dbReference>
<proteinExistence type="predicted"/>
<evidence type="ECO:0000256" key="2">
    <source>
        <dbReference type="SAM" id="Phobius"/>
    </source>
</evidence>
<reference evidence="3" key="1">
    <citation type="submission" date="2023-06" db="EMBL/GenBank/DDBJ databases">
        <title>WGS-Sequencing of Streptomyces ficellus isolate 21 collected from sand in Gara Djebilet Iron Mine in Algeria.</title>
        <authorList>
            <person name="Zegers G.P."/>
            <person name="Gomez A."/>
            <person name="Gueddou A."/>
            <person name="Zahara A.F."/>
            <person name="Worth M."/>
            <person name="Sevigny J.L."/>
            <person name="Tisa L."/>
        </authorList>
    </citation>
    <scope>NUCLEOTIDE SEQUENCE</scope>
    <source>
        <strain evidence="3">AS11</strain>
    </source>
</reference>
<sequence>MTDQTPHPNPDPDPDSTTGLDAGGSVPAGDTPPAESSMPEAGPQETHNPPTGWAKAPMVLILLLVVLVAALFAAMAVVIAL</sequence>
<feature type="transmembrane region" description="Helical" evidence="2">
    <location>
        <begin position="58"/>
        <end position="80"/>
    </location>
</feature>
<evidence type="ECO:0000256" key="1">
    <source>
        <dbReference type="SAM" id="MobiDB-lite"/>
    </source>
</evidence>
<gene>
    <name evidence="3" type="ORF">QWM81_04205</name>
</gene>
<dbReference type="EMBL" id="JAUEPL010000004">
    <property type="protein sequence ID" value="MDN3293265.1"/>
    <property type="molecule type" value="Genomic_DNA"/>
</dbReference>
<organism evidence="3 4">
    <name type="scientific">Streptomyces ficellus</name>
    <dbReference type="NCBI Taxonomy" id="1977088"/>
    <lineage>
        <taxon>Bacteria</taxon>
        <taxon>Bacillati</taxon>
        <taxon>Actinomycetota</taxon>
        <taxon>Actinomycetes</taxon>
        <taxon>Kitasatosporales</taxon>
        <taxon>Streptomycetaceae</taxon>
        <taxon>Streptomyces</taxon>
    </lineage>
</organism>
<keyword evidence="2" id="KW-0472">Membrane</keyword>
<evidence type="ECO:0000313" key="3">
    <source>
        <dbReference type="EMBL" id="MDN3293265.1"/>
    </source>
</evidence>